<dbReference type="Pfam" id="PF12770">
    <property type="entry name" value="CHAT"/>
    <property type="match status" value="1"/>
</dbReference>
<gene>
    <name evidence="3" type="ORF">NSE01_03180</name>
</gene>
<dbReference type="Proteomes" id="UP000321464">
    <property type="component" value="Unassembled WGS sequence"/>
</dbReference>
<organism evidence="3 4">
    <name type="scientific">Novosphingobium sediminis</name>
    <dbReference type="NCBI Taxonomy" id="707214"/>
    <lineage>
        <taxon>Bacteria</taxon>
        <taxon>Pseudomonadati</taxon>
        <taxon>Pseudomonadota</taxon>
        <taxon>Alphaproteobacteria</taxon>
        <taxon>Sphingomonadales</taxon>
        <taxon>Sphingomonadaceae</taxon>
        <taxon>Novosphingobium</taxon>
    </lineage>
</organism>
<dbReference type="InterPro" id="IPR024983">
    <property type="entry name" value="CHAT_dom"/>
</dbReference>
<evidence type="ECO:0000259" key="2">
    <source>
        <dbReference type="Pfam" id="PF12770"/>
    </source>
</evidence>
<evidence type="ECO:0000313" key="4">
    <source>
        <dbReference type="Proteomes" id="UP000321464"/>
    </source>
</evidence>
<feature type="domain" description="CHAT" evidence="2">
    <location>
        <begin position="687"/>
        <end position="1012"/>
    </location>
</feature>
<sequence>MKRAIGLFLSLAALGSGFAPADPAARPVPLSVRSSFRLGNAGVVCSAQVAPRDPRLSGMFDRSYTLSCRDAAGPVGTLVALRHAFPIDVAPMAGIPAAAGQERACGAAGHVEIDGLGQADAMLCRDPASGLDYRRYALVRGNTSYFVEGLAAYDAALRLALASVVLNRQVPGEIKVASTEVTDAAAFARLQAGLLDPLGVRGEGYLRNNGSSFAESAAFFEVLAEKARSEKGEQADVAEALANQALQQSNLGNFDTAARLFGESERAQLAGDGLSQRLLRNYRALDQLNQRNPDGAVAELAKSVDPVDAIFNSAKLADGEINLPLSEAINRENSATRRMGAPDPSLTRAEKAEILDGQALAIGATAARIAGRNEEAAAGFAKARERLAMVRGGRVASIVWLSAEIDIEMARIAGAAGRKNEAEAGFDRAIAELEAAYPASPAVLSAKARKAAFLLAAGDRAAAAKLFAAVVDESAAIADSGTTLRDLLAPYFSLLAGEGSDGAASAVAAFAAAQVLERPGVAQTQAILARQLTEGNDAAAALFRLSLARSRDIVRTEGEVARLGALPSPTASESAELTAQQEALTALRREQTEILAKLSAYPRYTSLAPKRVTLPEMQAALKAGEAYYKLVAVGQDIYGLYATQSAARLYAVPLSRADLARTVQKIRNSIVTIENGKVVNRPFDLDSSRALYKALFGPIDAELAGVRHLVFEPDAAMLQLPPAVLVTADAGIAAYKARTVDIDADAFDFTGIAWFGRDRSISIAVSPRAFLDLRGLAPSGARRPYLGLGNNTVPQQRPVTAVADSCDWPLAVWQRPVKADELLFAARTLGGTSVVKTGNSFTDTGLLADPSLDQYRVLHFATHGLVSAPRKDCPARPALVTSFGAKGSDGLLSFREIFDLKLDADLVILSACDTAGMATVAASREAGVTTGGNYALDGLVRAFTGAGARAVIASHWPVPDEFNATRRLIGGLIAGKPGESVGTALAGAEAALMDDPQTSHPFYWAAFVVVGDAAKPAIVGSPAR</sequence>
<name>A0A512AFK2_9SPHN</name>
<feature type="chain" id="PRO_5021842509" evidence="1">
    <location>
        <begin position="22"/>
        <end position="1024"/>
    </location>
</feature>
<keyword evidence="1" id="KW-0732">Signal</keyword>
<dbReference type="EMBL" id="BJYR01000002">
    <property type="protein sequence ID" value="GEN98485.1"/>
    <property type="molecule type" value="Genomic_DNA"/>
</dbReference>
<dbReference type="RefSeq" id="WP_147157873.1">
    <property type="nucleotide sequence ID" value="NZ_BJYR01000002.1"/>
</dbReference>
<keyword evidence="4" id="KW-1185">Reference proteome</keyword>
<dbReference type="OrthoDB" id="9787760at2"/>
<feature type="signal peptide" evidence="1">
    <location>
        <begin position="1"/>
        <end position="21"/>
    </location>
</feature>
<dbReference type="AlphaFoldDB" id="A0A512AFK2"/>
<evidence type="ECO:0000313" key="3">
    <source>
        <dbReference type="EMBL" id="GEN98485.1"/>
    </source>
</evidence>
<protein>
    <submittedName>
        <fullName evidence="3">CHAT domain-containing protein</fullName>
    </submittedName>
</protein>
<evidence type="ECO:0000256" key="1">
    <source>
        <dbReference type="SAM" id="SignalP"/>
    </source>
</evidence>
<accession>A0A512AFK2</accession>
<comment type="caution">
    <text evidence="3">The sequence shown here is derived from an EMBL/GenBank/DDBJ whole genome shotgun (WGS) entry which is preliminary data.</text>
</comment>
<reference evidence="3 4" key="1">
    <citation type="submission" date="2019-07" db="EMBL/GenBank/DDBJ databases">
        <title>Whole genome shotgun sequence of Novosphingobium sediminis NBRC 106119.</title>
        <authorList>
            <person name="Hosoyama A."/>
            <person name="Uohara A."/>
            <person name="Ohji S."/>
            <person name="Ichikawa N."/>
        </authorList>
    </citation>
    <scope>NUCLEOTIDE SEQUENCE [LARGE SCALE GENOMIC DNA]</scope>
    <source>
        <strain evidence="3 4">NBRC 106119</strain>
    </source>
</reference>
<proteinExistence type="predicted"/>